<comment type="function">
    <text evidence="2 7">Hydrolysis of 6-phosphogluconolactone to 6-phosphogluconate.</text>
</comment>
<feature type="domain" description="Glucosamine/galactosamine-6-phosphate isomerase" evidence="8">
    <location>
        <begin position="19"/>
        <end position="231"/>
    </location>
</feature>
<evidence type="ECO:0000256" key="1">
    <source>
        <dbReference type="ARBA" id="ARBA00000832"/>
    </source>
</evidence>
<gene>
    <name evidence="7 9" type="primary">pgl</name>
    <name evidence="9" type="ORF">C7K55_02330</name>
</gene>
<evidence type="ECO:0000259" key="8">
    <source>
        <dbReference type="Pfam" id="PF01182"/>
    </source>
</evidence>
<dbReference type="Gene3D" id="3.40.50.1360">
    <property type="match status" value="1"/>
</dbReference>
<evidence type="ECO:0000256" key="5">
    <source>
        <dbReference type="ARBA" id="ARBA00013198"/>
    </source>
</evidence>
<name>A0A2P7N046_9CYAN</name>
<evidence type="ECO:0000256" key="7">
    <source>
        <dbReference type="RuleBase" id="RU365095"/>
    </source>
</evidence>
<evidence type="ECO:0000256" key="3">
    <source>
        <dbReference type="ARBA" id="ARBA00004961"/>
    </source>
</evidence>
<evidence type="ECO:0000256" key="2">
    <source>
        <dbReference type="ARBA" id="ARBA00002681"/>
    </source>
</evidence>
<dbReference type="Pfam" id="PF01182">
    <property type="entry name" value="Glucosamine_iso"/>
    <property type="match status" value="1"/>
</dbReference>
<dbReference type="InterPro" id="IPR039104">
    <property type="entry name" value="6PGL"/>
</dbReference>
<dbReference type="OrthoDB" id="9810967at2"/>
<keyword evidence="7" id="KW-0378">Hydrolase</keyword>
<protein>
    <recommendedName>
        <fullName evidence="6 7">6-phosphogluconolactonase</fullName>
        <shortName evidence="7">6PGL</shortName>
        <ecNumber evidence="5 7">3.1.1.31</ecNumber>
    </recommendedName>
</protein>
<keyword evidence="10" id="KW-1185">Reference proteome</keyword>
<dbReference type="InterPro" id="IPR005900">
    <property type="entry name" value="6-phosphogluconolactonase_DevB"/>
</dbReference>
<dbReference type="UniPathway" id="UPA00115">
    <property type="reaction ID" value="UER00409"/>
</dbReference>
<dbReference type="SUPFAM" id="SSF100950">
    <property type="entry name" value="NagB/RpiA/CoA transferase-like"/>
    <property type="match status" value="1"/>
</dbReference>
<dbReference type="PANTHER" id="PTHR11054:SF0">
    <property type="entry name" value="6-PHOSPHOGLUCONOLACTONASE"/>
    <property type="match status" value="1"/>
</dbReference>
<dbReference type="NCBIfam" id="TIGR01198">
    <property type="entry name" value="pgl"/>
    <property type="match status" value="1"/>
</dbReference>
<dbReference type="CDD" id="cd01400">
    <property type="entry name" value="6PGL"/>
    <property type="match status" value="1"/>
</dbReference>
<accession>A0A2P7N046</accession>
<dbReference type="InterPro" id="IPR006148">
    <property type="entry name" value="Glc/Gal-6P_isomerase"/>
</dbReference>
<evidence type="ECO:0000313" key="9">
    <source>
        <dbReference type="EMBL" id="PSJ06837.1"/>
    </source>
</evidence>
<dbReference type="RefSeq" id="WP_106501807.1">
    <property type="nucleotide sequence ID" value="NZ_PXXO01000002.1"/>
</dbReference>
<proteinExistence type="inferred from homology"/>
<dbReference type="PANTHER" id="PTHR11054">
    <property type="entry name" value="6-PHOSPHOGLUCONOLACTONASE"/>
    <property type="match status" value="1"/>
</dbReference>
<evidence type="ECO:0000313" key="10">
    <source>
        <dbReference type="Proteomes" id="UP000243002"/>
    </source>
</evidence>
<evidence type="ECO:0000256" key="4">
    <source>
        <dbReference type="ARBA" id="ARBA00010662"/>
    </source>
</evidence>
<dbReference type="Proteomes" id="UP000243002">
    <property type="component" value="Unassembled WGS sequence"/>
</dbReference>
<organism evidence="9 10">
    <name type="scientific">Cyanobium usitatum str. Tous</name>
    <dbReference type="NCBI Taxonomy" id="2116684"/>
    <lineage>
        <taxon>Bacteria</taxon>
        <taxon>Bacillati</taxon>
        <taxon>Cyanobacteriota</taxon>
        <taxon>Cyanophyceae</taxon>
        <taxon>Synechococcales</taxon>
        <taxon>Prochlorococcaceae</taxon>
        <taxon>Cyanobium</taxon>
    </lineage>
</organism>
<sequence>MTPITPGSTTRYRLVVAESAGELARQTAQALASEIDQVLAQRDRAQIALAGGETPKATYRLLGQQHLPWDRVDVLLGDERWVPSEDPSSNARMLRETLMAELPGSKACLHPVPTQLASPEQGAAAYADLLQQLCGDFPPVLDVVLLGLGDDGHTASLFPGTTAPGVRDRSVTLGEGKGLPRVSLTAPTLSAARRVVFLVSGAGKVQALQRLLDPEESPLRTPAKLVQPTTETEVLILADQEAAAGVSP</sequence>
<reference evidence="9 10" key="1">
    <citation type="journal article" date="2018" name="Environ. Microbiol.">
        <title>Ecological and genomic features of two widespread freshwater picocyanobacteria.</title>
        <authorList>
            <person name="Cabello-Yeves P.J."/>
            <person name="Picazo A."/>
            <person name="Camacho A."/>
            <person name="Callieri C."/>
            <person name="Rosselli R."/>
            <person name="Roda-Garcia J.J."/>
            <person name="Coutinho F.H."/>
            <person name="Rodriguez-Valera F."/>
        </authorList>
    </citation>
    <scope>NUCLEOTIDE SEQUENCE [LARGE SCALE GENOMIC DNA]</scope>
    <source>
        <strain evidence="9 10">Tous</strain>
    </source>
</reference>
<comment type="similarity">
    <text evidence="4 7">Belongs to the glucosamine/galactosamine-6-phosphate isomerase family. 6-phosphogluconolactonase subfamily.</text>
</comment>
<dbReference type="EMBL" id="PXXO01000002">
    <property type="protein sequence ID" value="PSJ06837.1"/>
    <property type="molecule type" value="Genomic_DNA"/>
</dbReference>
<evidence type="ECO:0000256" key="6">
    <source>
        <dbReference type="ARBA" id="ARBA00020337"/>
    </source>
</evidence>
<dbReference type="GO" id="GO:0006098">
    <property type="term" value="P:pentose-phosphate shunt"/>
    <property type="evidence" value="ECO:0007669"/>
    <property type="project" value="UniProtKB-UniPathway"/>
</dbReference>
<dbReference type="InterPro" id="IPR037171">
    <property type="entry name" value="NagB/RpiA_transferase-like"/>
</dbReference>
<comment type="catalytic activity">
    <reaction evidence="1 7">
        <text>6-phospho-D-glucono-1,5-lactone + H2O = 6-phospho-D-gluconate + H(+)</text>
        <dbReference type="Rhea" id="RHEA:12556"/>
        <dbReference type="ChEBI" id="CHEBI:15377"/>
        <dbReference type="ChEBI" id="CHEBI:15378"/>
        <dbReference type="ChEBI" id="CHEBI:57955"/>
        <dbReference type="ChEBI" id="CHEBI:58759"/>
        <dbReference type="EC" id="3.1.1.31"/>
    </reaction>
</comment>
<comment type="pathway">
    <text evidence="3 7">Carbohydrate degradation; pentose phosphate pathway; D-ribulose 5-phosphate from D-glucose 6-phosphate (oxidative stage): step 2/3.</text>
</comment>
<dbReference type="GO" id="GO:0005975">
    <property type="term" value="P:carbohydrate metabolic process"/>
    <property type="evidence" value="ECO:0007669"/>
    <property type="project" value="UniProtKB-UniRule"/>
</dbReference>
<dbReference type="EC" id="3.1.1.31" evidence="5 7"/>
<comment type="caution">
    <text evidence="9">The sequence shown here is derived from an EMBL/GenBank/DDBJ whole genome shotgun (WGS) entry which is preliminary data.</text>
</comment>
<dbReference type="AlphaFoldDB" id="A0A2P7N046"/>
<dbReference type="GO" id="GO:0017057">
    <property type="term" value="F:6-phosphogluconolactonase activity"/>
    <property type="evidence" value="ECO:0007669"/>
    <property type="project" value="UniProtKB-UniRule"/>
</dbReference>